<comment type="caution">
    <text evidence="3">The sequence shown here is derived from an EMBL/GenBank/DDBJ whole genome shotgun (WGS) entry which is preliminary data.</text>
</comment>
<feature type="region of interest" description="Disordered" evidence="2">
    <location>
        <begin position="146"/>
        <end position="188"/>
    </location>
</feature>
<reference evidence="3 4" key="1">
    <citation type="journal article" date="2019" name="Nat. Ecol. Evol.">
        <title>Megaphylogeny resolves global patterns of mushroom evolution.</title>
        <authorList>
            <person name="Varga T."/>
            <person name="Krizsan K."/>
            <person name="Foldi C."/>
            <person name="Dima B."/>
            <person name="Sanchez-Garcia M."/>
            <person name="Sanchez-Ramirez S."/>
            <person name="Szollosi G.J."/>
            <person name="Szarkandi J.G."/>
            <person name="Papp V."/>
            <person name="Albert L."/>
            <person name="Andreopoulos W."/>
            <person name="Angelini C."/>
            <person name="Antonin V."/>
            <person name="Barry K.W."/>
            <person name="Bougher N.L."/>
            <person name="Buchanan P."/>
            <person name="Buyck B."/>
            <person name="Bense V."/>
            <person name="Catcheside P."/>
            <person name="Chovatia M."/>
            <person name="Cooper J."/>
            <person name="Damon W."/>
            <person name="Desjardin D."/>
            <person name="Finy P."/>
            <person name="Geml J."/>
            <person name="Haridas S."/>
            <person name="Hughes K."/>
            <person name="Justo A."/>
            <person name="Karasinski D."/>
            <person name="Kautmanova I."/>
            <person name="Kiss B."/>
            <person name="Kocsube S."/>
            <person name="Kotiranta H."/>
            <person name="LaButti K.M."/>
            <person name="Lechner B.E."/>
            <person name="Liimatainen K."/>
            <person name="Lipzen A."/>
            <person name="Lukacs Z."/>
            <person name="Mihaltcheva S."/>
            <person name="Morgado L.N."/>
            <person name="Niskanen T."/>
            <person name="Noordeloos M.E."/>
            <person name="Ohm R.A."/>
            <person name="Ortiz-Santana B."/>
            <person name="Ovrebo C."/>
            <person name="Racz N."/>
            <person name="Riley R."/>
            <person name="Savchenko A."/>
            <person name="Shiryaev A."/>
            <person name="Soop K."/>
            <person name="Spirin V."/>
            <person name="Szebenyi C."/>
            <person name="Tomsovsky M."/>
            <person name="Tulloss R.E."/>
            <person name="Uehling J."/>
            <person name="Grigoriev I.V."/>
            <person name="Vagvolgyi C."/>
            <person name="Papp T."/>
            <person name="Martin F.M."/>
            <person name="Miettinen O."/>
            <person name="Hibbett D.S."/>
            <person name="Nagy L.G."/>
        </authorList>
    </citation>
    <scope>NUCLEOTIDE SEQUENCE [LARGE SCALE GENOMIC DNA]</scope>
    <source>
        <strain evidence="3 4">FP101781</strain>
    </source>
</reference>
<accession>A0A4Y7TW77</accession>
<feature type="region of interest" description="Disordered" evidence="2">
    <location>
        <begin position="201"/>
        <end position="232"/>
    </location>
</feature>
<name>A0A4Y7TW77_COPMI</name>
<dbReference type="OrthoDB" id="2526683at2759"/>
<keyword evidence="4" id="KW-1185">Reference proteome</keyword>
<dbReference type="Proteomes" id="UP000298030">
    <property type="component" value="Unassembled WGS sequence"/>
</dbReference>
<dbReference type="PANTHER" id="PTHR31841:SF1">
    <property type="entry name" value="PROTEIN FAM72A-RELATED"/>
    <property type="match status" value="1"/>
</dbReference>
<organism evidence="3 4">
    <name type="scientific">Coprinellus micaceus</name>
    <name type="common">Glistening ink-cap mushroom</name>
    <name type="synonym">Coprinus micaceus</name>
    <dbReference type="NCBI Taxonomy" id="71717"/>
    <lineage>
        <taxon>Eukaryota</taxon>
        <taxon>Fungi</taxon>
        <taxon>Dikarya</taxon>
        <taxon>Basidiomycota</taxon>
        <taxon>Agaricomycotina</taxon>
        <taxon>Agaricomycetes</taxon>
        <taxon>Agaricomycetidae</taxon>
        <taxon>Agaricales</taxon>
        <taxon>Agaricineae</taxon>
        <taxon>Psathyrellaceae</taxon>
        <taxon>Coprinellus</taxon>
    </lineage>
</organism>
<dbReference type="EMBL" id="QPFP01000003">
    <property type="protein sequence ID" value="TEB38413.1"/>
    <property type="molecule type" value="Genomic_DNA"/>
</dbReference>
<comment type="similarity">
    <text evidence="1">Belongs to the FAM72 family.</text>
</comment>
<dbReference type="GO" id="GO:0005829">
    <property type="term" value="C:cytosol"/>
    <property type="evidence" value="ECO:0007669"/>
    <property type="project" value="UniProtKB-ARBA"/>
</dbReference>
<proteinExistence type="inferred from homology"/>
<gene>
    <name evidence="3" type="ORF">FA13DRAFT_1786197</name>
</gene>
<dbReference type="InterPro" id="IPR026768">
    <property type="entry name" value="YPEH2ZP"/>
</dbReference>
<evidence type="ECO:0000313" key="3">
    <source>
        <dbReference type="EMBL" id="TEB38413.1"/>
    </source>
</evidence>
<dbReference type="Pfam" id="PF14976">
    <property type="entry name" value="YPEH2ZP"/>
    <property type="match status" value="1"/>
</dbReference>
<feature type="compositionally biased region" description="Low complexity" evidence="2">
    <location>
        <begin position="173"/>
        <end position="182"/>
    </location>
</feature>
<dbReference type="STRING" id="71717.A0A4Y7TW77"/>
<evidence type="ECO:0000256" key="1">
    <source>
        <dbReference type="ARBA" id="ARBA00006888"/>
    </source>
</evidence>
<protein>
    <submittedName>
        <fullName evidence="3">Uncharacterized protein</fullName>
    </submittedName>
</protein>
<evidence type="ECO:0000256" key="2">
    <source>
        <dbReference type="SAM" id="MobiDB-lite"/>
    </source>
</evidence>
<dbReference type="PANTHER" id="PTHR31841">
    <property type="entry name" value="PROTEIN FAM72A-RELATED"/>
    <property type="match status" value="1"/>
</dbReference>
<sequence length="282" mass="30985">MAHKVWILDCKSCGLFLTNRAMKAVLLLRPNVSLYSSDAMPVNCSAYFPPPDDLGESSACRPAPSRTCDCLTQTLSCHGCGNPIGYTIVTPCTRCTSSISSSNRATNGHRFVFHSSEIVGTERHYVPNEPGVTPYEPIAFIPQPIVAPSQNANPYPSPPRDTPSSPFPPPHVHPFTRPTSPSEFPPTPPLEYTYLHYPPVYHPTPGPHSSRASTPPGHADSASLGYDHKEQPFTPRKLKAGDILFWHHLTRSGEIPGMHDDERARYGPSPFADNVYGIVFDR</sequence>
<dbReference type="AlphaFoldDB" id="A0A4Y7TW77"/>
<feature type="compositionally biased region" description="Pro residues" evidence="2">
    <location>
        <begin position="155"/>
        <end position="172"/>
    </location>
</feature>
<evidence type="ECO:0000313" key="4">
    <source>
        <dbReference type="Proteomes" id="UP000298030"/>
    </source>
</evidence>